<dbReference type="Pfam" id="PF12239">
    <property type="entry name" value="DUF3605"/>
    <property type="match status" value="1"/>
</dbReference>
<dbReference type="STRING" id="1314781.A0A165FSY9"/>
<accession>A0A165FSY9</accession>
<dbReference type="EMBL" id="KV426072">
    <property type="protein sequence ID" value="KZV89481.1"/>
    <property type="molecule type" value="Genomic_DNA"/>
</dbReference>
<dbReference type="GO" id="GO:0006044">
    <property type="term" value="P:N-acetylglucosamine metabolic process"/>
    <property type="evidence" value="ECO:0007669"/>
    <property type="project" value="TreeGrafter"/>
</dbReference>
<keyword evidence="2" id="KW-1185">Reference proteome</keyword>
<dbReference type="InParanoid" id="A0A165FSY9"/>
<name>A0A165FSY9_EXIGL</name>
<dbReference type="AlphaFoldDB" id="A0A165FSY9"/>
<dbReference type="GO" id="GO:0005737">
    <property type="term" value="C:cytoplasm"/>
    <property type="evidence" value="ECO:0007669"/>
    <property type="project" value="TreeGrafter"/>
</dbReference>
<dbReference type="InterPro" id="IPR022036">
    <property type="entry name" value="DUF3605"/>
</dbReference>
<sequence length="225" mass="25950">MEDLANDDDLTTLLPTREEIERDYPPLWTWLQLKQFIRAGDLAPLKRHPGLMKRYAAWKIAVSAKYGSLSTYVTDVRLDWGDVSTIPQDEYFGVGTERHLWKVLANDWPYAVPFDVEHHIIWTRVPMVNEDLVPEALRQDVERSGIWGFSGGANMDPALQAFVGPSAAHRDAVRIVGARTNAFVQQYWREEDWETAWFINPPRLQSVKGLAHAHVFARRKEKELQ</sequence>
<dbReference type="PANTHER" id="PTHR35020">
    <property type="entry name" value="N-ACETYLGLUCOSAMINE-INDUCED PROTEIN 1"/>
    <property type="match status" value="1"/>
</dbReference>
<dbReference type="OrthoDB" id="498286at2759"/>
<organism evidence="1 2">
    <name type="scientific">Exidia glandulosa HHB12029</name>
    <dbReference type="NCBI Taxonomy" id="1314781"/>
    <lineage>
        <taxon>Eukaryota</taxon>
        <taxon>Fungi</taxon>
        <taxon>Dikarya</taxon>
        <taxon>Basidiomycota</taxon>
        <taxon>Agaricomycotina</taxon>
        <taxon>Agaricomycetes</taxon>
        <taxon>Auriculariales</taxon>
        <taxon>Exidiaceae</taxon>
        <taxon>Exidia</taxon>
    </lineage>
</organism>
<evidence type="ECO:0000313" key="2">
    <source>
        <dbReference type="Proteomes" id="UP000077266"/>
    </source>
</evidence>
<evidence type="ECO:0000313" key="1">
    <source>
        <dbReference type="EMBL" id="KZV89481.1"/>
    </source>
</evidence>
<proteinExistence type="predicted"/>
<dbReference type="Proteomes" id="UP000077266">
    <property type="component" value="Unassembled WGS sequence"/>
</dbReference>
<dbReference type="PANTHER" id="PTHR35020:SF2">
    <property type="entry name" value="N-ACETYLGLUCOSAMINE-INDUCED PROTEIN 1"/>
    <property type="match status" value="1"/>
</dbReference>
<gene>
    <name evidence="1" type="ORF">EXIGLDRAFT_618136</name>
</gene>
<protein>
    <submittedName>
        <fullName evidence="1">Uncharacterized protein</fullName>
    </submittedName>
</protein>
<reference evidence="1 2" key="1">
    <citation type="journal article" date="2016" name="Mol. Biol. Evol.">
        <title>Comparative Genomics of Early-Diverging Mushroom-Forming Fungi Provides Insights into the Origins of Lignocellulose Decay Capabilities.</title>
        <authorList>
            <person name="Nagy L.G."/>
            <person name="Riley R."/>
            <person name="Tritt A."/>
            <person name="Adam C."/>
            <person name="Daum C."/>
            <person name="Floudas D."/>
            <person name="Sun H."/>
            <person name="Yadav J.S."/>
            <person name="Pangilinan J."/>
            <person name="Larsson K.H."/>
            <person name="Matsuura K."/>
            <person name="Barry K."/>
            <person name="Labutti K."/>
            <person name="Kuo R."/>
            <person name="Ohm R.A."/>
            <person name="Bhattacharya S.S."/>
            <person name="Shirouzu T."/>
            <person name="Yoshinaga Y."/>
            <person name="Martin F.M."/>
            <person name="Grigoriev I.V."/>
            <person name="Hibbett D.S."/>
        </authorList>
    </citation>
    <scope>NUCLEOTIDE SEQUENCE [LARGE SCALE GENOMIC DNA]</scope>
    <source>
        <strain evidence="1 2">HHB12029</strain>
    </source>
</reference>